<evidence type="ECO:0000313" key="5">
    <source>
        <dbReference type="Proteomes" id="UP000325313"/>
    </source>
</evidence>
<feature type="compositionally biased region" description="Basic and acidic residues" evidence="1">
    <location>
        <begin position="622"/>
        <end position="632"/>
    </location>
</feature>
<keyword evidence="4" id="KW-1185">Reference proteome</keyword>
<evidence type="ECO:0000256" key="1">
    <source>
        <dbReference type="SAM" id="MobiDB-lite"/>
    </source>
</evidence>
<dbReference type="OrthoDB" id="2503586at2759"/>
<feature type="compositionally biased region" description="Polar residues" evidence="1">
    <location>
        <begin position="157"/>
        <end position="170"/>
    </location>
</feature>
<name>A0A5B0LLU1_PUCGR</name>
<feature type="region of interest" description="Disordered" evidence="1">
    <location>
        <begin position="44"/>
        <end position="81"/>
    </location>
</feature>
<dbReference type="AlphaFoldDB" id="A0A5B0LLU1"/>
<accession>A0A5B0LLU1</accession>
<feature type="region of interest" description="Disordered" evidence="1">
    <location>
        <begin position="362"/>
        <end position="488"/>
    </location>
</feature>
<evidence type="ECO:0000313" key="4">
    <source>
        <dbReference type="Proteomes" id="UP000324748"/>
    </source>
</evidence>
<feature type="region of interest" description="Disordered" evidence="1">
    <location>
        <begin position="588"/>
        <end position="656"/>
    </location>
</feature>
<feature type="region of interest" description="Disordered" evidence="1">
    <location>
        <begin position="695"/>
        <end position="714"/>
    </location>
</feature>
<feature type="compositionally biased region" description="Polar residues" evidence="1">
    <location>
        <begin position="57"/>
        <end position="75"/>
    </location>
</feature>
<comment type="caution">
    <text evidence="2">The sequence shown here is derived from an EMBL/GenBank/DDBJ whole genome shotgun (WGS) entry which is preliminary data.</text>
</comment>
<dbReference type="Proteomes" id="UP000325313">
    <property type="component" value="Unassembled WGS sequence"/>
</dbReference>
<organism evidence="2 5">
    <name type="scientific">Puccinia graminis f. sp. tritici</name>
    <dbReference type="NCBI Taxonomy" id="56615"/>
    <lineage>
        <taxon>Eukaryota</taxon>
        <taxon>Fungi</taxon>
        <taxon>Dikarya</taxon>
        <taxon>Basidiomycota</taxon>
        <taxon>Pucciniomycotina</taxon>
        <taxon>Pucciniomycetes</taxon>
        <taxon>Pucciniales</taxon>
        <taxon>Pucciniaceae</taxon>
        <taxon>Puccinia</taxon>
    </lineage>
</organism>
<feature type="compositionally biased region" description="Low complexity" evidence="1">
    <location>
        <begin position="450"/>
        <end position="460"/>
    </location>
</feature>
<protein>
    <submittedName>
        <fullName evidence="2">Uncharacterized protein</fullName>
    </submittedName>
</protein>
<feature type="compositionally biased region" description="Polar residues" evidence="1">
    <location>
        <begin position="318"/>
        <end position="335"/>
    </location>
</feature>
<evidence type="ECO:0000313" key="2">
    <source>
        <dbReference type="EMBL" id="KAA1065209.1"/>
    </source>
</evidence>
<gene>
    <name evidence="3" type="ORF">PGT21_032578</name>
    <name evidence="2" type="ORF">PGTUg99_001062</name>
</gene>
<proteinExistence type="predicted"/>
<dbReference type="EMBL" id="VDEP01000511">
    <property type="protein sequence ID" value="KAA1065209.1"/>
    <property type="molecule type" value="Genomic_DNA"/>
</dbReference>
<feature type="region of interest" description="Disordered" evidence="1">
    <location>
        <begin position="552"/>
        <end position="574"/>
    </location>
</feature>
<evidence type="ECO:0000313" key="3">
    <source>
        <dbReference type="EMBL" id="KAA1094910.1"/>
    </source>
</evidence>
<dbReference type="EMBL" id="VSWC01000079">
    <property type="protein sequence ID" value="KAA1094910.1"/>
    <property type="molecule type" value="Genomic_DNA"/>
</dbReference>
<feature type="compositionally biased region" description="Low complexity" evidence="1">
    <location>
        <begin position="558"/>
        <end position="574"/>
    </location>
</feature>
<feature type="compositionally biased region" description="Polar residues" evidence="1">
    <location>
        <begin position="475"/>
        <end position="484"/>
    </location>
</feature>
<feature type="region of interest" description="Disordered" evidence="1">
    <location>
        <begin position="232"/>
        <end position="273"/>
    </location>
</feature>
<feature type="region of interest" description="Disordered" evidence="1">
    <location>
        <begin position="150"/>
        <end position="195"/>
    </location>
</feature>
<feature type="compositionally biased region" description="Low complexity" evidence="1">
    <location>
        <begin position="373"/>
        <end position="403"/>
    </location>
</feature>
<reference evidence="4 5" key="1">
    <citation type="submission" date="2019-05" db="EMBL/GenBank/DDBJ databases">
        <title>Emergence of the Ug99 lineage of the wheat stem rust pathogen through somatic hybridization.</title>
        <authorList>
            <person name="Li F."/>
            <person name="Upadhyaya N.M."/>
            <person name="Sperschneider J."/>
            <person name="Matny O."/>
            <person name="Nguyen-Phuc H."/>
            <person name="Mago R."/>
            <person name="Raley C."/>
            <person name="Miller M.E."/>
            <person name="Silverstein K.A.T."/>
            <person name="Henningsen E."/>
            <person name="Hirsch C.D."/>
            <person name="Visser B."/>
            <person name="Pretorius Z.A."/>
            <person name="Steffenson B.J."/>
            <person name="Schwessinger B."/>
            <person name="Dodds P.N."/>
            <person name="Figueroa M."/>
        </authorList>
    </citation>
    <scope>NUCLEOTIDE SEQUENCE [LARGE SCALE GENOMIC DNA]</scope>
    <source>
        <strain evidence="3">21-0</strain>
        <strain evidence="2 5">Ug99</strain>
    </source>
</reference>
<dbReference type="Proteomes" id="UP000324748">
    <property type="component" value="Unassembled WGS sequence"/>
</dbReference>
<sequence length="750" mass="81488">MALTEEAFSRDIVGRSPDSKTATIRTAFSRPAMMMTDSLCSSSTYSIESAGDPNRPDCQTQPELQSSRQRSVTIDSTTGSSVETVTGLRLMVLDEHHHLVTQPEESASSSTRARNAASGCHTLGISQQHSAPASTRASPLPHLPVKIGQEANRVPASPSSCYSTDSSMLSESRGGHPRRKAVPASRIERPMSISRTASIESLSPLEIRPRLTHHSPPPWSMAAGLVEPCADELADSSRPDGGQTQTIEPISPNHPFPHQPAHQLKPSQKRSSTGLGKLFKSVIKSSLRSIPGTGSHLDLSSSHTTSTHTIHHHHHHQGNQQGWPSSGQAKSNSLKSVDVDCRTALADEQSDPLDITLMTHHREESNKPLSPRSQSSCSNSTIDSITTSTSHSASITPSSSLSSLPAIGSDCRNTKIPGWRQHDLNGHGSTDPNEPLPPLINTPDTAQHHSSSNSNSPNMSTQTAYNHSPPPANCFGNSYSSNNLHGRRDHPKLKLKASFGFLHNLKRAVGGVDHSLSFSFHNNSTTFLTTNTISLPFGTVLRNNGLDPLPHCHPLPLKPSQSSPSSLNYPSSLPPRLQQAEHFLQPGQRLASSASNPDFFDEQQYDRSPAPDQNFSIPPPNEAHRRTDEDSSHPLSRHHREIDNTLHPPKSPSIVPDDAPTLNLRPVSIPFAAGFSDRLLLADLNAVEPSAETRKVLNGRKKQRQASDHQDHCSCCSSLASENEALKNRIRELELHIYRSHTSKSKPAQE</sequence>
<feature type="region of interest" description="Disordered" evidence="1">
    <location>
        <begin position="1"/>
        <end position="20"/>
    </location>
</feature>
<feature type="region of interest" description="Disordered" evidence="1">
    <location>
        <begin position="293"/>
        <end position="335"/>
    </location>
</feature>